<gene>
    <name evidence="1" type="ORF">E7215_04775</name>
</gene>
<dbReference type="GO" id="GO:0004803">
    <property type="term" value="F:transposase activity"/>
    <property type="evidence" value="ECO:0007669"/>
    <property type="project" value="InterPro"/>
</dbReference>
<dbReference type="GO" id="GO:0003677">
    <property type="term" value="F:DNA binding"/>
    <property type="evidence" value="ECO:0007669"/>
    <property type="project" value="InterPro"/>
</dbReference>
<dbReference type="AlphaFoldDB" id="A0A927ZIA4"/>
<dbReference type="EMBL" id="SVCM01000057">
    <property type="protein sequence ID" value="MBE6059472.1"/>
    <property type="molecule type" value="Genomic_DNA"/>
</dbReference>
<dbReference type="Proteomes" id="UP000768462">
    <property type="component" value="Unassembled WGS sequence"/>
</dbReference>
<dbReference type="Gene3D" id="1.10.10.10">
    <property type="entry name" value="Winged helix-like DNA-binding domain superfamily/Winged helix DNA-binding domain"/>
    <property type="match status" value="1"/>
</dbReference>
<reference evidence="1" key="1">
    <citation type="submission" date="2019-04" db="EMBL/GenBank/DDBJ databases">
        <title>Evolution of Biomass-Degrading Anaerobic Consortia Revealed by Metagenomics.</title>
        <authorList>
            <person name="Peng X."/>
        </authorList>
    </citation>
    <scope>NUCLEOTIDE SEQUENCE</scope>
    <source>
        <strain evidence="1">SIG254</strain>
    </source>
</reference>
<dbReference type="InterPro" id="IPR009057">
    <property type="entry name" value="Homeodomain-like_sf"/>
</dbReference>
<evidence type="ECO:0000313" key="1">
    <source>
        <dbReference type="EMBL" id="MBE6059472.1"/>
    </source>
</evidence>
<dbReference type="InterPro" id="IPR002514">
    <property type="entry name" value="Transposase_8"/>
</dbReference>
<sequence>MAYKKYDKAFKEKIIKLNLYEGMHLGILSNKYNVPKTTISSWVKKFRDKEKCSNYCEDREILREICKDLQNENTFLKKAAIYFAKEINK</sequence>
<dbReference type="SUPFAM" id="SSF46689">
    <property type="entry name" value="Homeodomain-like"/>
    <property type="match status" value="1"/>
</dbReference>
<evidence type="ECO:0000313" key="2">
    <source>
        <dbReference type="Proteomes" id="UP000768462"/>
    </source>
</evidence>
<dbReference type="Pfam" id="PF01527">
    <property type="entry name" value="HTH_Tnp_1"/>
    <property type="match status" value="1"/>
</dbReference>
<organism evidence="1 2">
    <name type="scientific">Clostridium sulfidigenes</name>
    <dbReference type="NCBI Taxonomy" id="318464"/>
    <lineage>
        <taxon>Bacteria</taxon>
        <taxon>Bacillati</taxon>
        <taxon>Bacillota</taxon>
        <taxon>Clostridia</taxon>
        <taxon>Eubacteriales</taxon>
        <taxon>Clostridiaceae</taxon>
        <taxon>Clostridium</taxon>
    </lineage>
</organism>
<dbReference type="InterPro" id="IPR036388">
    <property type="entry name" value="WH-like_DNA-bd_sf"/>
</dbReference>
<evidence type="ECO:0008006" key="3">
    <source>
        <dbReference type="Google" id="ProtNLM"/>
    </source>
</evidence>
<dbReference type="GO" id="GO:0006313">
    <property type="term" value="P:DNA transposition"/>
    <property type="evidence" value="ECO:0007669"/>
    <property type="project" value="InterPro"/>
</dbReference>
<comment type="caution">
    <text evidence="1">The sequence shown here is derived from an EMBL/GenBank/DDBJ whole genome shotgun (WGS) entry which is preliminary data.</text>
</comment>
<name>A0A927ZIA4_9CLOT</name>
<protein>
    <recommendedName>
        <fullName evidence="3">Transposase</fullName>
    </recommendedName>
</protein>
<accession>A0A927ZIA4</accession>
<proteinExistence type="predicted"/>